<keyword evidence="3" id="KW-1185">Reference proteome</keyword>
<dbReference type="Proteomes" id="UP001169719">
    <property type="component" value="Unassembled WGS sequence"/>
</dbReference>
<dbReference type="GO" id="GO:0004519">
    <property type="term" value="F:endonuclease activity"/>
    <property type="evidence" value="ECO:0007669"/>
    <property type="project" value="UniProtKB-KW"/>
</dbReference>
<name>A0ABT7Y6V0_9VIBR</name>
<dbReference type="Pfam" id="PF01844">
    <property type="entry name" value="HNH"/>
    <property type="match status" value="1"/>
</dbReference>
<gene>
    <name evidence="2" type="ORF">QWJ08_20685</name>
</gene>
<protein>
    <submittedName>
        <fullName evidence="2">HNH endonuclease</fullName>
    </submittedName>
</protein>
<dbReference type="RefSeq" id="WP_289963852.1">
    <property type="nucleotide sequence ID" value="NZ_JAUEOZ010000002.1"/>
</dbReference>
<keyword evidence="2" id="KW-0540">Nuclease</keyword>
<proteinExistence type="predicted"/>
<dbReference type="CDD" id="cd00085">
    <property type="entry name" value="HNHc"/>
    <property type="match status" value="1"/>
</dbReference>
<evidence type="ECO:0000313" key="3">
    <source>
        <dbReference type="Proteomes" id="UP001169719"/>
    </source>
</evidence>
<dbReference type="EMBL" id="JAUEOZ010000002">
    <property type="protein sequence ID" value="MDN2483771.1"/>
    <property type="molecule type" value="Genomic_DNA"/>
</dbReference>
<dbReference type="Gene3D" id="1.10.30.50">
    <property type="match status" value="1"/>
</dbReference>
<dbReference type="InterPro" id="IPR003615">
    <property type="entry name" value="HNH_nuc"/>
</dbReference>
<accession>A0ABT7Y6V0</accession>
<keyword evidence="2" id="KW-0255">Endonuclease</keyword>
<reference evidence="2" key="1">
    <citation type="submission" date="2024-05" db="EMBL/GenBank/DDBJ databases">
        <title>Genome Sequences of Four Agar- Degrading Marine Bacteria.</title>
        <authorList>
            <person name="Phillips E.K."/>
            <person name="Shaffer J.C."/>
            <person name="Henson M.W."/>
            <person name="Temperton B."/>
            <person name="Thrash C.J."/>
            <person name="Martin M.O."/>
        </authorList>
    </citation>
    <scope>NUCLEOTIDE SEQUENCE</scope>
    <source>
        <strain evidence="2">EKP203</strain>
    </source>
</reference>
<evidence type="ECO:0000313" key="2">
    <source>
        <dbReference type="EMBL" id="MDN2483771.1"/>
    </source>
</evidence>
<organism evidence="2 3">
    <name type="scientific">Vibrio agarivorans</name>
    <dbReference type="NCBI Taxonomy" id="153622"/>
    <lineage>
        <taxon>Bacteria</taxon>
        <taxon>Pseudomonadati</taxon>
        <taxon>Pseudomonadota</taxon>
        <taxon>Gammaproteobacteria</taxon>
        <taxon>Vibrionales</taxon>
        <taxon>Vibrionaceae</taxon>
        <taxon>Vibrio</taxon>
    </lineage>
</organism>
<comment type="caution">
    <text evidence="2">The sequence shown here is derived from an EMBL/GenBank/DDBJ whole genome shotgun (WGS) entry which is preliminary data.</text>
</comment>
<dbReference type="InterPro" id="IPR002711">
    <property type="entry name" value="HNH"/>
</dbReference>
<feature type="domain" description="HNH" evidence="1">
    <location>
        <begin position="62"/>
        <end position="111"/>
    </location>
</feature>
<keyword evidence="2" id="KW-0378">Hydrolase</keyword>
<evidence type="ECO:0000259" key="1">
    <source>
        <dbReference type="Pfam" id="PF01844"/>
    </source>
</evidence>
<sequence>MIVNKMQYSEEQSQLIKDYLSLADFNHTFWSDNNIPEDYIARIKSLKSEIKRHYRTEQQYTCVYCKNTYLINHGSCWHIEHIIPKETNDQLMFESENLCLSCPDCNQYKNKKKVLIDGINNSSHSNDFIIVHPHYDEYREHILRDGMLYIPKNGSDKGKNTIIVCKLFRFIGLVLDGEIRDMDFYDLIDDTYINEENMEAEIEKISSSISDIWKESNQ</sequence>